<name>A0A8H9IFJ4_9ALTE</name>
<sequence length="46" mass="5025">MLEGLEIDPFELEGVVDTQAPSAKTVAKVTSNFDLSFIISSLFNHI</sequence>
<reference evidence="1" key="2">
    <citation type="submission" date="2020-09" db="EMBL/GenBank/DDBJ databases">
        <authorList>
            <person name="Sun Q."/>
            <person name="Kim S."/>
        </authorList>
    </citation>
    <scope>NUCLEOTIDE SEQUENCE</scope>
    <source>
        <strain evidence="1">KCTC 32337</strain>
    </source>
</reference>
<gene>
    <name evidence="1" type="ORF">GCM10011274_36190</name>
</gene>
<dbReference type="AlphaFoldDB" id="A0A8H9IFJ4"/>
<organism evidence="1 2">
    <name type="scientific">Paraglaciecola chathamensis</name>
    <dbReference type="NCBI Taxonomy" id="368405"/>
    <lineage>
        <taxon>Bacteria</taxon>
        <taxon>Pseudomonadati</taxon>
        <taxon>Pseudomonadota</taxon>
        <taxon>Gammaproteobacteria</taxon>
        <taxon>Alteromonadales</taxon>
        <taxon>Alteromonadaceae</taxon>
        <taxon>Paraglaciecola</taxon>
    </lineage>
</organism>
<reference evidence="1" key="1">
    <citation type="journal article" date="2014" name="Int. J. Syst. Evol. Microbiol.">
        <title>Complete genome sequence of Corynebacterium casei LMG S-19264T (=DSM 44701T), isolated from a smear-ripened cheese.</title>
        <authorList>
            <consortium name="US DOE Joint Genome Institute (JGI-PGF)"/>
            <person name="Walter F."/>
            <person name="Albersmeier A."/>
            <person name="Kalinowski J."/>
            <person name="Ruckert C."/>
        </authorList>
    </citation>
    <scope>NUCLEOTIDE SEQUENCE</scope>
    <source>
        <strain evidence="1">KCTC 32337</strain>
    </source>
</reference>
<evidence type="ECO:0000313" key="1">
    <source>
        <dbReference type="EMBL" id="GGZ74585.1"/>
    </source>
</evidence>
<dbReference type="EMBL" id="BMZC01000011">
    <property type="protein sequence ID" value="GGZ74585.1"/>
    <property type="molecule type" value="Genomic_DNA"/>
</dbReference>
<dbReference type="Proteomes" id="UP000622604">
    <property type="component" value="Unassembled WGS sequence"/>
</dbReference>
<evidence type="ECO:0000313" key="2">
    <source>
        <dbReference type="Proteomes" id="UP000622604"/>
    </source>
</evidence>
<accession>A0A8H9IFJ4</accession>
<protein>
    <submittedName>
        <fullName evidence="1">Uncharacterized protein</fullName>
    </submittedName>
</protein>
<comment type="caution">
    <text evidence="1">The sequence shown here is derived from an EMBL/GenBank/DDBJ whole genome shotgun (WGS) entry which is preliminary data.</text>
</comment>
<proteinExistence type="predicted"/>